<dbReference type="Gene3D" id="2.40.10.10">
    <property type="entry name" value="Trypsin-like serine proteases"/>
    <property type="match status" value="2"/>
</dbReference>
<comment type="caution">
    <text evidence="3">The sequence shown here is derived from an EMBL/GenBank/DDBJ whole genome shotgun (WGS) entry which is preliminary data.</text>
</comment>
<accession>A0A6G4XEU4</accession>
<dbReference type="Pfam" id="PF13517">
    <property type="entry name" value="FG-GAP_3"/>
    <property type="match status" value="1"/>
</dbReference>
<proteinExistence type="predicted"/>
<feature type="domain" description="Peptidase S1" evidence="2">
    <location>
        <begin position="25"/>
        <end position="262"/>
    </location>
</feature>
<dbReference type="AlphaFoldDB" id="A0A6G4XEU4"/>
<dbReference type="InterPro" id="IPR001254">
    <property type="entry name" value="Trypsin_dom"/>
</dbReference>
<dbReference type="GO" id="GO:0006508">
    <property type="term" value="P:proteolysis"/>
    <property type="evidence" value="ECO:0007669"/>
    <property type="project" value="UniProtKB-KW"/>
</dbReference>
<dbReference type="PANTHER" id="PTHR44103:SF1">
    <property type="entry name" value="PROPROTEIN CONVERTASE P"/>
    <property type="match status" value="1"/>
</dbReference>
<dbReference type="RefSeq" id="WP_165331593.1">
    <property type="nucleotide sequence ID" value="NZ_JAAKZW010000027.1"/>
</dbReference>
<dbReference type="Pfam" id="PF00089">
    <property type="entry name" value="Trypsin"/>
    <property type="match status" value="1"/>
</dbReference>
<dbReference type="PROSITE" id="PS50240">
    <property type="entry name" value="TRYPSIN_DOM"/>
    <property type="match status" value="1"/>
</dbReference>
<keyword evidence="3" id="KW-0378">Hydrolase</keyword>
<keyword evidence="4" id="KW-1185">Reference proteome</keyword>
<sequence length="512" mass="53729">MRRTVSRTARRLGAVLASTALFTGLLDGALGQAPEAHAAVSVPSWVIPLYYEDEGTQVTRVCTGIVLSKSKTLAAPDCFTGMGEADMVWEYNSSGELWGGSNYPGYRTHPQFNATTRQAALAVTNRRTPDNAGKPVLASSADSALYAPGATAVFSSWTGLVEDQRYKHSEQVVIKSAAECAALLGSPLPSGMLCSAPAPGAPPVADDDQCLGDAGGALVAGGKLIGISATRSTGCVQSGVRLYARASSHRAVIGNWTTDVDLGVGDLGSFLGRQSYDLVDICAPFPGSNLGCKPDNEGNFSARGYNSVVQAGDLNGDGFGDLLARTSGGTLYRVPASDFEPDFDRRSNIGTGWQIYDRLVATRDLSGDGIPDVVARDKAGVLWLHRGTGKGGFVGRLRIGSGWNTYTALAGRGDLSGDGIPDLVARDKAGVLWFYRGTGKSTFAARTRVGSGWGQFNAIIGSGDFDRNGIQDLVTRTPAGALYVYNANHKGSFVTPPKKLATTYMKGFISLS</sequence>
<dbReference type="InterPro" id="IPR028994">
    <property type="entry name" value="Integrin_alpha_N"/>
</dbReference>
<dbReference type="InterPro" id="IPR043504">
    <property type="entry name" value="Peptidase_S1_PA_chymotrypsin"/>
</dbReference>
<evidence type="ECO:0000313" key="4">
    <source>
        <dbReference type="Proteomes" id="UP000481109"/>
    </source>
</evidence>
<dbReference type="InterPro" id="IPR013517">
    <property type="entry name" value="FG-GAP"/>
</dbReference>
<keyword evidence="1" id="KW-0732">Signal</keyword>
<dbReference type="SUPFAM" id="SSF69318">
    <property type="entry name" value="Integrin alpha N-terminal domain"/>
    <property type="match status" value="1"/>
</dbReference>
<keyword evidence="3" id="KW-0645">Protease</keyword>
<dbReference type="Proteomes" id="UP000481109">
    <property type="component" value="Unassembled WGS sequence"/>
</dbReference>
<dbReference type="EMBL" id="JAAKZW010000027">
    <property type="protein sequence ID" value="NGO76086.1"/>
    <property type="molecule type" value="Genomic_DNA"/>
</dbReference>
<protein>
    <submittedName>
        <fullName evidence="3">Trypsin-like serine protease</fullName>
    </submittedName>
</protein>
<reference evidence="3 4" key="1">
    <citation type="submission" date="2020-02" db="EMBL/GenBank/DDBJ databases">
        <title>Whole-genome analyses of novel actinobacteria.</title>
        <authorList>
            <person name="Sahin N."/>
            <person name="Tokatli A."/>
        </authorList>
    </citation>
    <scope>NUCLEOTIDE SEQUENCE [LARGE SCALE GENOMIC DNA]</scope>
    <source>
        <strain evidence="3 4">YC504</strain>
    </source>
</reference>
<gene>
    <name evidence="3" type="ORF">G6045_10435</name>
</gene>
<dbReference type="GO" id="GO:0004252">
    <property type="term" value="F:serine-type endopeptidase activity"/>
    <property type="evidence" value="ECO:0007669"/>
    <property type="project" value="InterPro"/>
</dbReference>
<dbReference type="InterPro" id="IPR009003">
    <property type="entry name" value="Peptidase_S1_PA"/>
</dbReference>
<dbReference type="PANTHER" id="PTHR44103">
    <property type="entry name" value="PROPROTEIN CONVERTASE P"/>
    <property type="match status" value="1"/>
</dbReference>
<evidence type="ECO:0000259" key="2">
    <source>
        <dbReference type="PROSITE" id="PS50240"/>
    </source>
</evidence>
<evidence type="ECO:0000256" key="1">
    <source>
        <dbReference type="ARBA" id="ARBA00022729"/>
    </source>
</evidence>
<evidence type="ECO:0000313" key="3">
    <source>
        <dbReference type="EMBL" id="NGO76086.1"/>
    </source>
</evidence>
<name>A0A6G4XEU4_9ACTN</name>
<dbReference type="SUPFAM" id="SSF50494">
    <property type="entry name" value="Trypsin-like serine proteases"/>
    <property type="match status" value="1"/>
</dbReference>
<dbReference type="Gene3D" id="2.115.10.10">
    <property type="entry name" value="Tachylectin 2"/>
    <property type="match status" value="1"/>
</dbReference>
<dbReference type="Gene3D" id="2.130.10.130">
    <property type="entry name" value="Integrin alpha, N-terminal"/>
    <property type="match status" value="1"/>
</dbReference>
<organism evidence="3 4">
    <name type="scientific">Streptomyces mesophilus</name>
    <dbReference type="NCBI Taxonomy" id="1775132"/>
    <lineage>
        <taxon>Bacteria</taxon>
        <taxon>Bacillati</taxon>
        <taxon>Actinomycetota</taxon>
        <taxon>Actinomycetes</taxon>
        <taxon>Kitasatosporales</taxon>
        <taxon>Streptomycetaceae</taxon>
        <taxon>Streptomyces</taxon>
    </lineage>
</organism>